<organism evidence="2 3">
    <name type="scientific">Clostridium bovifaecis</name>
    <dbReference type="NCBI Taxonomy" id="2184719"/>
    <lineage>
        <taxon>Bacteria</taxon>
        <taxon>Bacillati</taxon>
        <taxon>Bacillota</taxon>
        <taxon>Clostridia</taxon>
        <taxon>Eubacteriales</taxon>
        <taxon>Clostridiaceae</taxon>
        <taxon>Clostridium</taxon>
    </lineage>
</organism>
<dbReference type="InterPro" id="IPR057736">
    <property type="entry name" value="SAF_PseI/NeuA/NeuB"/>
</dbReference>
<dbReference type="EMBL" id="CP046522">
    <property type="protein sequence ID" value="QGU94988.1"/>
    <property type="molecule type" value="Genomic_DNA"/>
</dbReference>
<dbReference type="SMART" id="SM00858">
    <property type="entry name" value="SAF"/>
    <property type="match status" value="1"/>
</dbReference>
<dbReference type="InterPro" id="IPR013132">
    <property type="entry name" value="PseI/NeuA/B-like_N"/>
</dbReference>
<dbReference type="GO" id="GO:0047444">
    <property type="term" value="F:N-acylneuraminate-9-phosphate synthase activity"/>
    <property type="evidence" value="ECO:0007669"/>
    <property type="project" value="TreeGrafter"/>
</dbReference>
<dbReference type="GO" id="GO:0016051">
    <property type="term" value="P:carbohydrate biosynthetic process"/>
    <property type="evidence" value="ECO:0007669"/>
    <property type="project" value="InterPro"/>
</dbReference>
<reference evidence="2 3" key="1">
    <citation type="submission" date="2019-12" db="EMBL/GenBank/DDBJ databases">
        <title>Genome sequenceing of Clostridium bovifaecis.</title>
        <authorList>
            <person name="Yao Y."/>
        </authorList>
    </citation>
    <scope>NUCLEOTIDE SEQUENCE [LARGE SCALE GENOMIC DNA]</scope>
    <source>
        <strain evidence="2 3">BXX</strain>
    </source>
</reference>
<feature type="domain" description="AFP-like" evidence="1">
    <location>
        <begin position="291"/>
        <end position="348"/>
    </location>
</feature>
<dbReference type="Pfam" id="PF03102">
    <property type="entry name" value="NeuB"/>
    <property type="match status" value="1"/>
</dbReference>
<evidence type="ECO:0000313" key="3">
    <source>
        <dbReference type="Proteomes" id="UP000422764"/>
    </source>
</evidence>
<dbReference type="InterPro" id="IPR036732">
    <property type="entry name" value="AFP_Neu5c_C_sf"/>
</dbReference>
<dbReference type="PANTHER" id="PTHR42966">
    <property type="entry name" value="N-ACETYLNEURAMINATE SYNTHASE"/>
    <property type="match status" value="1"/>
</dbReference>
<dbReference type="Gene3D" id="3.90.1210.10">
    <property type="entry name" value="Antifreeze-like/N-acetylneuraminic acid synthase C-terminal domain"/>
    <property type="match status" value="1"/>
</dbReference>
<evidence type="ECO:0000259" key="1">
    <source>
        <dbReference type="PROSITE" id="PS50844"/>
    </source>
</evidence>
<dbReference type="InterPro" id="IPR051690">
    <property type="entry name" value="PseI-like"/>
</dbReference>
<dbReference type="InterPro" id="IPR013974">
    <property type="entry name" value="SAF"/>
</dbReference>
<dbReference type="EC" id="2.5.1.56" evidence="2"/>
<dbReference type="Pfam" id="PF08666">
    <property type="entry name" value="SAF"/>
    <property type="match status" value="1"/>
</dbReference>
<keyword evidence="2" id="KW-0808">Transferase</keyword>
<dbReference type="InterPro" id="IPR013785">
    <property type="entry name" value="Aldolase_TIM"/>
</dbReference>
<dbReference type="PROSITE" id="PS50844">
    <property type="entry name" value="AFP_LIKE"/>
    <property type="match status" value="1"/>
</dbReference>
<gene>
    <name evidence="2" type="primary">neuB</name>
    <name evidence="2" type="ORF">GOM49_07690</name>
</gene>
<proteinExistence type="predicted"/>
<dbReference type="Proteomes" id="UP000422764">
    <property type="component" value="Chromosome"/>
</dbReference>
<dbReference type="NCBIfam" id="TIGR03569">
    <property type="entry name" value="NeuB_NnaB"/>
    <property type="match status" value="1"/>
</dbReference>
<sequence>MIKIRNSFIGDNFPCFIIAEAGVNHNGNIKLAKELVDKAVEAGVDAVKFQTFKTERLVTGYANMAKYQKDNIGKEDSQFNMLKRLELSYEEFIELKNYCDNREIMFMSTPFDFESADFLHSIGVEAFKISSGDLTNIPMLEYIAKFNKPMILSSGMAVLGEIEDAIIALRSIGMDSIAVLHCTSNYPAALESVNLKAMNTIKNTFKIVGGYSDHTEGITIPIAAAALGADIIEKHFTLDKNMEGPDHKASLDPEELKKMVEEVRKVEMSLGNGIKTLSKSEIDTMKVARKSIVASRDIKQGEIIRFKDLDYKRPGNGLASKYYKELLGKRAKADIKMDQQITLNLVEN</sequence>
<keyword evidence="3" id="KW-1185">Reference proteome</keyword>
<dbReference type="InterPro" id="IPR020007">
    <property type="entry name" value="NeuB/NeuA"/>
</dbReference>
<accession>A0A6I6F3N7</accession>
<protein>
    <submittedName>
        <fullName evidence="2">N-acetylneuraminate synthase</fullName>
        <ecNumber evidence="2">2.5.1.56</ecNumber>
    </submittedName>
</protein>
<dbReference type="GO" id="GO:0050462">
    <property type="term" value="F:N-acetylneuraminate synthase activity"/>
    <property type="evidence" value="ECO:0007669"/>
    <property type="project" value="UniProtKB-EC"/>
</dbReference>
<dbReference type="Gene3D" id="3.20.20.70">
    <property type="entry name" value="Aldolase class I"/>
    <property type="match status" value="1"/>
</dbReference>
<dbReference type="AlphaFoldDB" id="A0A6I6F3N7"/>
<evidence type="ECO:0000313" key="2">
    <source>
        <dbReference type="EMBL" id="QGU94988.1"/>
    </source>
</evidence>
<dbReference type="SUPFAM" id="SSF51569">
    <property type="entry name" value="Aldolase"/>
    <property type="match status" value="1"/>
</dbReference>
<dbReference type="CDD" id="cd11615">
    <property type="entry name" value="SAF_NeuB_like"/>
    <property type="match status" value="1"/>
</dbReference>
<dbReference type="InterPro" id="IPR006190">
    <property type="entry name" value="SAF_AFP_Neu5Ac"/>
</dbReference>
<dbReference type="SUPFAM" id="SSF51269">
    <property type="entry name" value="AFP III-like domain"/>
    <property type="match status" value="1"/>
</dbReference>
<dbReference type="PANTHER" id="PTHR42966:SF1">
    <property type="entry name" value="SIALIC ACID SYNTHASE"/>
    <property type="match status" value="1"/>
</dbReference>
<name>A0A6I6F3N7_9CLOT</name>